<dbReference type="PANTHER" id="PTHR30576:SF10">
    <property type="entry name" value="SLL5057 PROTEIN"/>
    <property type="match status" value="1"/>
</dbReference>
<reference evidence="9" key="2">
    <citation type="submission" date="2021-04" db="EMBL/GenBank/DDBJ databases">
        <authorList>
            <person name="Gilroy R."/>
        </authorList>
    </citation>
    <scope>NUCLEOTIDE SEQUENCE</scope>
    <source>
        <strain evidence="9">ChiBcec2-3848</strain>
    </source>
</reference>
<evidence type="ECO:0000256" key="4">
    <source>
        <dbReference type="ARBA" id="ARBA00022692"/>
    </source>
</evidence>
<evidence type="ECO:0000256" key="2">
    <source>
        <dbReference type="ARBA" id="ARBA00006464"/>
    </source>
</evidence>
<evidence type="ECO:0000313" key="9">
    <source>
        <dbReference type="EMBL" id="HJC64594.1"/>
    </source>
</evidence>
<evidence type="ECO:0000256" key="7">
    <source>
        <dbReference type="SAM" id="Phobius"/>
    </source>
</evidence>
<evidence type="ECO:0000256" key="3">
    <source>
        <dbReference type="ARBA" id="ARBA00022679"/>
    </source>
</evidence>
<feature type="domain" description="Bacterial sugar transferase" evidence="8">
    <location>
        <begin position="277"/>
        <end position="474"/>
    </location>
</feature>
<dbReference type="EMBL" id="DWVZ01000186">
    <property type="protein sequence ID" value="HJC64594.1"/>
    <property type="molecule type" value="Genomic_DNA"/>
</dbReference>
<name>A0A9D2PQN1_9FIRM</name>
<dbReference type="InterPro" id="IPR017475">
    <property type="entry name" value="EPS_sugar_tfrase"/>
</dbReference>
<dbReference type="NCBIfam" id="TIGR03025">
    <property type="entry name" value="EPS_sugtrans"/>
    <property type="match status" value="1"/>
</dbReference>
<accession>A0A9D2PQN1</accession>
<protein>
    <submittedName>
        <fullName evidence="9">Sugar transferase</fullName>
    </submittedName>
</protein>
<dbReference type="AlphaFoldDB" id="A0A9D2PQN1"/>
<dbReference type="InterPro" id="IPR003362">
    <property type="entry name" value="Bact_transf"/>
</dbReference>
<dbReference type="GO" id="GO:0016020">
    <property type="term" value="C:membrane"/>
    <property type="evidence" value="ECO:0007669"/>
    <property type="project" value="UniProtKB-SubCell"/>
</dbReference>
<feature type="transmembrane region" description="Helical" evidence="7">
    <location>
        <begin position="110"/>
        <end position="129"/>
    </location>
</feature>
<feature type="transmembrane region" description="Helical" evidence="7">
    <location>
        <begin position="12"/>
        <end position="33"/>
    </location>
</feature>
<reference evidence="9" key="1">
    <citation type="journal article" date="2021" name="PeerJ">
        <title>Extensive microbial diversity within the chicken gut microbiome revealed by metagenomics and culture.</title>
        <authorList>
            <person name="Gilroy R."/>
            <person name="Ravi A."/>
            <person name="Getino M."/>
            <person name="Pursley I."/>
            <person name="Horton D.L."/>
            <person name="Alikhan N.F."/>
            <person name="Baker D."/>
            <person name="Gharbi K."/>
            <person name="Hall N."/>
            <person name="Watson M."/>
            <person name="Adriaenssens E.M."/>
            <person name="Foster-Nyarko E."/>
            <person name="Jarju S."/>
            <person name="Secka A."/>
            <person name="Antonio M."/>
            <person name="Oren A."/>
            <person name="Chaudhuri R.R."/>
            <person name="La Ragione R."/>
            <person name="Hildebrand F."/>
            <person name="Pallen M.J."/>
        </authorList>
    </citation>
    <scope>NUCLEOTIDE SEQUENCE</scope>
    <source>
        <strain evidence="9">ChiBcec2-3848</strain>
    </source>
</reference>
<gene>
    <name evidence="9" type="ORF">H9753_13445</name>
</gene>
<keyword evidence="6 7" id="KW-0472">Membrane</keyword>
<organism evidence="9 10">
    <name type="scientific">Candidatus Blautia merdavium</name>
    <dbReference type="NCBI Taxonomy" id="2838494"/>
    <lineage>
        <taxon>Bacteria</taxon>
        <taxon>Bacillati</taxon>
        <taxon>Bacillota</taxon>
        <taxon>Clostridia</taxon>
        <taxon>Lachnospirales</taxon>
        <taxon>Lachnospiraceae</taxon>
        <taxon>Blautia</taxon>
    </lineage>
</organism>
<proteinExistence type="inferred from homology"/>
<evidence type="ECO:0000256" key="1">
    <source>
        <dbReference type="ARBA" id="ARBA00004141"/>
    </source>
</evidence>
<feature type="transmembrane region" description="Helical" evidence="7">
    <location>
        <begin position="79"/>
        <end position="98"/>
    </location>
</feature>
<sequence length="480" mass="54782">MYKKISNSWLKHWDFIALDLLFLQAAYALSYVLRNGLSNPYENPVYRNIGIILCLLDICTAFFLENYRGIMRRGYIQELKAVIKHVTVIVAAEVIYLFLSRSGEQISRSFFIVFIADAVFLLYCERVLWKAYLLKHKKIFYNKRALLILTTSDIAEDVLRTVQGNTYNELEIIGAVIMDRNDLVGTQTAGIPIVCRSSEIFDYMQTRWVDGVLVNMTKLDYLPDQFTSTCVKMGITVHKKIAEIKEGIKNQQLDNLGGYVVLSTNIRMATSRQLFVKRAMDICGALVGLVLTGIFTVVLAPAIYAASPGPIFFSQVRVGRNGRKFKIYKFRSMYMDAEKKKQELKEKNQMNGYMFKLDADPRIIGSGADGTRHGLGWFIRKTSIDEFPQFLNILKGDMSLVGTRPPTVDEWEQYAYHHRGRMATKPGLTGLWQVSGRSNITDFEEVVRLDVEYIQKWNLALDIKILLKTIVVVCKGQGSK</sequence>
<evidence type="ECO:0000313" key="10">
    <source>
        <dbReference type="Proteomes" id="UP000823886"/>
    </source>
</evidence>
<feature type="transmembrane region" description="Helical" evidence="7">
    <location>
        <begin position="282"/>
        <end position="304"/>
    </location>
</feature>
<keyword evidence="4 7" id="KW-0812">Transmembrane</keyword>
<evidence type="ECO:0000256" key="6">
    <source>
        <dbReference type="ARBA" id="ARBA00023136"/>
    </source>
</evidence>
<evidence type="ECO:0000256" key="5">
    <source>
        <dbReference type="ARBA" id="ARBA00022989"/>
    </source>
</evidence>
<comment type="subcellular location">
    <subcellularLocation>
        <location evidence="1">Membrane</location>
        <topology evidence="1">Multi-pass membrane protein</topology>
    </subcellularLocation>
</comment>
<dbReference type="PANTHER" id="PTHR30576">
    <property type="entry name" value="COLANIC BIOSYNTHESIS UDP-GLUCOSE LIPID CARRIER TRANSFERASE"/>
    <property type="match status" value="1"/>
</dbReference>
<dbReference type="Pfam" id="PF02397">
    <property type="entry name" value="Bac_transf"/>
    <property type="match status" value="1"/>
</dbReference>
<comment type="caution">
    <text evidence="9">The sequence shown here is derived from an EMBL/GenBank/DDBJ whole genome shotgun (WGS) entry which is preliminary data.</text>
</comment>
<dbReference type="Proteomes" id="UP000823886">
    <property type="component" value="Unassembled WGS sequence"/>
</dbReference>
<evidence type="ECO:0000259" key="8">
    <source>
        <dbReference type="Pfam" id="PF02397"/>
    </source>
</evidence>
<dbReference type="Pfam" id="PF13727">
    <property type="entry name" value="CoA_binding_3"/>
    <property type="match status" value="1"/>
</dbReference>
<keyword evidence="3 9" id="KW-0808">Transferase</keyword>
<keyword evidence="5 7" id="KW-1133">Transmembrane helix</keyword>
<dbReference type="GO" id="GO:0016780">
    <property type="term" value="F:phosphotransferase activity, for other substituted phosphate groups"/>
    <property type="evidence" value="ECO:0007669"/>
    <property type="project" value="TreeGrafter"/>
</dbReference>
<feature type="transmembrane region" description="Helical" evidence="7">
    <location>
        <begin position="45"/>
        <end position="67"/>
    </location>
</feature>
<comment type="similarity">
    <text evidence="2">Belongs to the bacterial sugar transferase family.</text>
</comment>